<evidence type="ECO:0008006" key="3">
    <source>
        <dbReference type="Google" id="ProtNLM"/>
    </source>
</evidence>
<comment type="caution">
    <text evidence="1">The sequence shown here is derived from an EMBL/GenBank/DDBJ whole genome shotgun (WGS) entry which is preliminary data.</text>
</comment>
<evidence type="ECO:0000313" key="2">
    <source>
        <dbReference type="Proteomes" id="UP001597024"/>
    </source>
</evidence>
<gene>
    <name evidence="1" type="ORF">ACFQ08_00110</name>
</gene>
<evidence type="ECO:0000313" key="1">
    <source>
        <dbReference type="EMBL" id="MFD0882974.1"/>
    </source>
</evidence>
<dbReference type="Proteomes" id="UP001597024">
    <property type="component" value="Unassembled WGS sequence"/>
</dbReference>
<proteinExistence type="predicted"/>
<name>A0ABW3DIF9_9ACTN</name>
<sequence length="492" mass="54201">MPSEILSGAEGQAFSRRVKALACTTPLHELDAHKNKLDWVAGGAYQMREIALHVIDAVAMAMGFNGGASHDEVVEQVTRFVTHQAPDRSREEHERVARWVLSSLINLGDVDRGFKAAYGEINDSGDYELKAFHFKLLEERRDGEGELYLRASDEALNVLVGALDTDVESAQIAAEVRLQHLISRGLLANAKYVAEQALVLTIRYAEQIRAQLDATRRDVTTVDWLEAVPELLNLALDHVEERMKTERAIAVSLTEARDESRDPQRKRHAAELVDIVENCVRRHIQLQRQLMNARDVFRSEQDRQQFSGPPRRDAIDLYSNLLRPVLDLPVGSAVTPAERFFTSASGPLTTDLPYLATLVPLLLAAPPERTRLGEPVPEPEFAGPDHPTGFTDEQWRVAETILDLPGEVRTLTSLIEEAERIDPDGLADLVALLGLNALSPAIGTARVRGDHHVTLAVPSGVPLEAPGFGGDELLLTTALLSPDEDSEPADEP</sequence>
<keyword evidence="2" id="KW-1185">Reference proteome</keyword>
<reference evidence="2" key="1">
    <citation type="journal article" date="2019" name="Int. J. Syst. Evol. Microbiol.">
        <title>The Global Catalogue of Microorganisms (GCM) 10K type strain sequencing project: providing services to taxonomists for standard genome sequencing and annotation.</title>
        <authorList>
            <consortium name="The Broad Institute Genomics Platform"/>
            <consortium name="The Broad Institute Genome Sequencing Center for Infectious Disease"/>
            <person name="Wu L."/>
            <person name="Ma J."/>
        </authorList>
    </citation>
    <scope>NUCLEOTIDE SEQUENCE [LARGE SCALE GENOMIC DNA]</scope>
    <source>
        <strain evidence="2">CCUG 62974</strain>
    </source>
</reference>
<organism evidence="1 2">
    <name type="scientific">Streptosporangium algeriense</name>
    <dbReference type="NCBI Taxonomy" id="1682748"/>
    <lineage>
        <taxon>Bacteria</taxon>
        <taxon>Bacillati</taxon>
        <taxon>Actinomycetota</taxon>
        <taxon>Actinomycetes</taxon>
        <taxon>Streptosporangiales</taxon>
        <taxon>Streptosporangiaceae</taxon>
        <taxon>Streptosporangium</taxon>
    </lineage>
</organism>
<protein>
    <recommendedName>
        <fullName evidence="3">DUF3375 domain-containing protein</fullName>
    </recommendedName>
</protein>
<accession>A0ABW3DIF9</accession>
<dbReference type="EMBL" id="JBHTHX010000001">
    <property type="protein sequence ID" value="MFD0882974.1"/>
    <property type="molecule type" value="Genomic_DNA"/>
</dbReference>